<dbReference type="Pfam" id="PF13280">
    <property type="entry name" value="WYL"/>
    <property type="match status" value="1"/>
</dbReference>
<dbReference type="InterPro" id="IPR013196">
    <property type="entry name" value="HTH_11"/>
</dbReference>
<dbReference type="SUPFAM" id="SSF46785">
    <property type="entry name" value="Winged helix' DNA-binding domain"/>
    <property type="match status" value="1"/>
</dbReference>
<dbReference type="PANTHER" id="PTHR34580">
    <property type="match status" value="1"/>
</dbReference>
<dbReference type="PROSITE" id="PS52050">
    <property type="entry name" value="WYL"/>
    <property type="match status" value="1"/>
</dbReference>
<dbReference type="PANTHER" id="PTHR34580:SF3">
    <property type="entry name" value="PROTEIN PAFB"/>
    <property type="match status" value="1"/>
</dbReference>
<dbReference type="InterPro" id="IPR036390">
    <property type="entry name" value="WH_DNA-bd_sf"/>
</dbReference>
<evidence type="ECO:0000313" key="3">
    <source>
        <dbReference type="EMBL" id="KUP94729.1"/>
    </source>
</evidence>
<feature type="domain" description="WYL" evidence="2">
    <location>
        <begin position="140"/>
        <end position="203"/>
    </location>
</feature>
<evidence type="ECO:0000259" key="1">
    <source>
        <dbReference type="Pfam" id="PF08279"/>
    </source>
</evidence>
<feature type="domain" description="Helix-turn-helix type 11" evidence="1">
    <location>
        <begin position="6"/>
        <end position="58"/>
    </location>
</feature>
<evidence type="ECO:0000313" key="4">
    <source>
        <dbReference type="Proteomes" id="UP000068382"/>
    </source>
</evidence>
<dbReference type="EMBL" id="LPUY01000008">
    <property type="protein sequence ID" value="KUP94729.1"/>
    <property type="molecule type" value="Genomic_DNA"/>
</dbReference>
<dbReference type="OrthoDB" id="9807255at2"/>
<keyword evidence="4" id="KW-1185">Reference proteome</keyword>
<dbReference type="Gene3D" id="1.10.10.10">
    <property type="entry name" value="Winged helix-like DNA-binding domain superfamily/Winged helix DNA-binding domain"/>
    <property type="match status" value="1"/>
</dbReference>
<name>A0A132C2B6_9RHOB</name>
<dbReference type="Proteomes" id="UP000068382">
    <property type="component" value="Unassembled WGS sequence"/>
</dbReference>
<sequence>MTKTERLFRLMQSLRQYPPPVTAGQLADDLGVSPRTIHRDIDALRSLGAVIDGAAGFGFTLIEDAVLPPLGFHATELEALVLGLCEVQQKGDPDLAAAARTALKKLRARLPQSQADRLQHAVLSAHSFTPPAPPTVDPAVLRQATWEEREVTFAYRDAKGAESQRQVRPLGLVYFDTSSVLIAWCHLRQGVRVFRLDRMTQLVVTATSFRPQRVVLYRDALDHLQRQNAR</sequence>
<dbReference type="RefSeq" id="WP_068239117.1">
    <property type="nucleotide sequence ID" value="NZ_LPUY01000008.1"/>
</dbReference>
<dbReference type="AlphaFoldDB" id="A0A132C2B6"/>
<dbReference type="InterPro" id="IPR051534">
    <property type="entry name" value="CBASS_pafABC_assoc_protein"/>
</dbReference>
<evidence type="ECO:0000259" key="2">
    <source>
        <dbReference type="Pfam" id="PF13280"/>
    </source>
</evidence>
<dbReference type="InterPro" id="IPR036388">
    <property type="entry name" value="WH-like_DNA-bd_sf"/>
</dbReference>
<dbReference type="InterPro" id="IPR026881">
    <property type="entry name" value="WYL_dom"/>
</dbReference>
<dbReference type="Pfam" id="PF08279">
    <property type="entry name" value="HTH_11"/>
    <property type="match status" value="1"/>
</dbReference>
<organism evidence="3 4">
    <name type="scientific">Tritonibacter horizontis</name>
    <dbReference type="NCBI Taxonomy" id="1768241"/>
    <lineage>
        <taxon>Bacteria</taxon>
        <taxon>Pseudomonadati</taxon>
        <taxon>Pseudomonadota</taxon>
        <taxon>Alphaproteobacteria</taxon>
        <taxon>Rhodobacterales</taxon>
        <taxon>Paracoccaceae</taxon>
        <taxon>Tritonibacter</taxon>
    </lineage>
</organism>
<gene>
    <name evidence="3" type="ORF">TRIHO_00620</name>
</gene>
<comment type="caution">
    <text evidence="3">The sequence shown here is derived from an EMBL/GenBank/DDBJ whole genome shotgun (WGS) entry which is preliminary data.</text>
</comment>
<proteinExistence type="predicted"/>
<dbReference type="PATRIC" id="fig|1768241.3.peg.62"/>
<protein>
    <submittedName>
        <fullName evidence="3">HTH domain protein</fullName>
    </submittedName>
</protein>
<accession>A0A132C2B6</accession>
<reference evidence="3 4" key="1">
    <citation type="submission" date="2015-12" db="EMBL/GenBank/DDBJ databases">
        <title>Genome sequence of the marine Rhodobacteraceae strain O3.65, Candidatus Tritonibacter horizontis.</title>
        <authorList>
            <person name="Poehlein A."/>
            <person name="Giebel H.A."/>
            <person name="Voget S."/>
            <person name="Brinkhoff T."/>
        </authorList>
    </citation>
    <scope>NUCLEOTIDE SEQUENCE [LARGE SCALE GENOMIC DNA]</scope>
    <source>
        <strain evidence="3 4">O3.65</strain>
    </source>
</reference>